<protein>
    <submittedName>
        <fullName evidence="1">Uncharacterized protein</fullName>
    </submittedName>
</protein>
<dbReference type="Proteomes" id="UP000235388">
    <property type="component" value="Unassembled WGS sequence"/>
</dbReference>
<name>A0A2N5SFU2_9BASI</name>
<dbReference type="EMBL" id="PGCJ01000994">
    <property type="protein sequence ID" value="PLW12093.1"/>
    <property type="molecule type" value="Genomic_DNA"/>
</dbReference>
<keyword evidence="2" id="KW-1185">Reference proteome</keyword>
<sequence length="167" mass="19016">MSTTSAASGPSNLTRSAIRGIPSTQTIPFANYVPQAYHFWPGRLSRFYIYPSVYPNHKPNYNSLPHPNPGSLLYPSSTAGSTCETFPPHLPSYLIRTIPNLTMASSNRRTNKMVVEVFILLQGERLKARLGQGKYSELQRIEQVRRRRRGMCPSIKWRFTQQRHAPP</sequence>
<gene>
    <name evidence="1" type="ORF">PCANC_21941</name>
</gene>
<comment type="caution">
    <text evidence="1">The sequence shown here is derived from an EMBL/GenBank/DDBJ whole genome shotgun (WGS) entry which is preliminary data.</text>
</comment>
<accession>A0A2N5SFU2</accession>
<dbReference type="AlphaFoldDB" id="A0A2N5SFU2"/>
<organism evidence="1 2">
    <name type="scientific">Puccinia coronata f. sp. avenae</name>
    <dbReference type="NCBI Taxonomy" id="200324"/>
    <lineage>
        <taxon>Eukaryota</taxon>
        <taxon>Fungi</taxon>
        <taxon>Dikarya</taxon>
        <taxon>Basidiomycota</taxon>
        <taxon>Pucciniomycotina</taxon>
        <taxon>Pucciniomycetes</taxon>
        <taxon>Pucciniales</taxon>
        <taxon>Pucciniaceae</taxon>
        <taxon>Puccinia</taxon>
    </lineage>
</organism>
<evidence type="ECO:0000313" key="2">
    <source>
        <dbReference type="Proteomes" id="UP000235388"/>
    </source>
</evidence>
<proteinExistence type="predicted"/>
<reference evidence="1 2" key="1">
    <citation type="submission" date="2017-11" db="EMBL/GenBank/DDBJ databases">
        <title>De novo assembly and phasing of dikaryotic genomes from two isolates of Puccinia coronata f. sp. avenae, the causal agent of oat crown rust.</title>
        <authorList>
            <person name="Miller M.E."/>
            <person name="Zhang Y."/>
            <person name="Omidvar V."/>
            <person name="Sperschneider J."/>
            <person name="Schwessinger B."/>
            <person name="Raley C."/>
            <person name="Palmer J.M."/>
            <person name="Garnica D."/>
            <person name="Upadhyaya N."/>
            <person name="Rathjen J."/>
            <person name="Taylor J.M."/>
            <person name="Park R.F."/>
            <person name="Dodds P.N."/>
            <person name="Hirsch C.D."/>
            <person name="Kianian S.F."/>
            <person name="Figueroa M."/>
        </authorList>
    </citation>
    <scope>NUCLEOTIDE SEQUENCE [LARGE SCALE GENOMIC DNA]</scope>
    <source>
        <strain evidence="1">12NC29</strain>
    </source>
</reference>
<evidence type="ECO:0000313" key="1">
    <source>
        <dbReference type="EMBL" id="PLW12093.1"/>
    </source>
</evidence>